<dbReference type="AlphaFoldDB" id="I0K818"/>
<accession>I0K818</accession>
<proteinExistence type="predicted"/>
<dbReference type="KEGG" id="fae:FAES_2262"/>
<gene>
    <name evidence="1" type="ORF">FAES_2262</name>
</gene>
<dbReference type="HOGENOM" id="CLU_2824766_0_0_10"/>
<keyword evidence="2" id="KW-1185">Reference proteome</keyword>
<organism evidence="1 2">
    <name type="scientific">Fibrella aestuarina BUZ 2</name>
    <dbReference type="NCBI Taxonomy" id="1166018"/>
    <lineage>
        <taxon>Bacteria</taxon>
        <taxon>Pseudomonadati</taxon>
        <taxon>Bacteroidota</taxon>
        <taxon>Cytophagia</taxon>
        <taxon>Cytophagales</taxon>
        <taxon>Spirosomataceae</taxon>
        <taxon>Fibrella</taxon>
    </lineage>
</organism>
<sequence>MTAQQIVANGKLRTEFSSVADALRFIYRCDRPADWARVLGNNGKIWVLAASYAQILIAAGYEYAGR</sequence>
<protein>
    <submittedName>
        <fullName evidence="1">Uncharacterized protein</fullName>
    </submittedName>
</protein>
<name>I0K818_9BACT</name>
<dbReference type="EMBL" id="HE796683">
    <property type="protein sequence ID" value="CCH00271.1"/>
    <property type="molecule type" value="Genomic_DNA"/>
</dbReference>
<evidence type="ECO:0000313" key="1">
    <source>
        <dbReference type="EMBL" id="CCH00271.1"/>
    </source>
</evidence>
<evidence type="ECO:0000313" key="2">
    <source>
        <dbReference type="Proteomes" id="UP000011058"/>
    </source>
</evidence>
<dbReference type="Proteomes" id="UP000011058">
    <property type="component" value="Chromosome"/>
</dbReference>
<reference evidence="1 2" key="1">
    <citation type="journal article" date="2012" name="J. Bacteriol.">
        <title>Genome Sequence of Fibrella aestuarina BUZ 2T, a Filamentous Marine Bacterium.</title>
        <authorList>
            <person name="Filippini M."/>
            <person name="Qi W."/>
            <person name="Blom J."/>
            <person name="Goesmann A."/>
            <person name="Smits T.H."/>
            <person name="Bagheri H.C."/>
        </authorList>
    </citation>
    <scope>NUCLEOTIDE SEQUENCE [LARGE SCALE GENOMIC DNA]</scope>
    <source>
        <strain evidence="2">BUZ 2T</strain>
    </source>
</reference>
<dbReference type="RefSeq" id="WP_015331370.1">
    <property type="nucleotide sequence ID" value="NC_020054.1"/>
</dbReference>